<evidence type="ECO:0000313" key="2">
    <source>
        <dbReference type="EMBL" id="GBF07870.1"/>
    </source>
</evidence>
<accession>A0A2I9DB33</accession>
<name>A0A2I9DB33_9DEIO</name>
<comment type="caution">
    <text evidence="2">The sequence shown here is derived from an EMBL/GenBank/DDBJ whole genome shotgun (WGS) entry which is preliminary data.</text>
</comment>
<dbReference type="AlphaFoldDB" id="A0A2I9DB33"/>
<dbReference type="Proteomes" id="UP000236569">
    <property type="component" value="Unassembled WGS sequence"/>
</dbReference>
<feature type="signal peptide" evidence="1">
    <location>
        <begin position="1"/>
        <end position="18"/>
    </location>
</feature>
<evidence type="ECO:0008006" key="4">
    <source>
        <dbReference type="Google" id="ProtNLM"/>
    </source>
</evidence>
<protein>
    <recommendedName>
        <fullName evidence="4">Lipoprotein</fullName>
    </recommendedName>
</protein>
<keyword evidence="3" id="KW-1185">Reference proteome</keyword>
<dbReference type="PROSITE" id="PS51257">
    <property type="entry name" value="PROKAR_LIPOPROTEIN"/>
    <property type="match status" value="1"/>
</dbReference>
<dbReference type="EMBL" id="BFAG01000019">
    <property type="protein sequence ID" value="GBF07870.1"/>
    <property type="molecule type" value="Genomic_DNA"/>
</dbReference>
<evidence type="ECO:0000256" key="1">
    <source>
        <dbReference type="SAM" id="SignalP"/>
    </source>
</evidence>
<proteinExistence type="predicted"/>
<gene>
    <name evidence="2" type="ORF">DAERI_190003</name>
</gene>
<dbReference type="OrthoDB" id="74121at2"/>
<feature type="chain" id="PRO_5014409964" description="Lipoprotein" evidence="1">
    <location>
        <begin position="19"/>
        <end position="205"/>
    </location>
</feature>
<sequence length="205" mass="22186">MKRTVPLLLLGLALTACGAASPGATGGRPPLPTGVEVRHPAAPSGTYLNLVTKAGESVYQKAVSTGATRTEVDPAAWQGRANLAQAVEGWIPAGATDVKVSAPGTGALFLRWLMWQDKDSDGQRDEGETLDLMTHDRVVYAEKAVTVDFRTATPDMVQHWQFAQGWGRAEHYVYLPLNSTTYRRSLETQGLGRYELHVPTPITSQ</sequence>
<keyword evidence="1" id="KW-0732">Signal</keyword>
<organism evidence="2 3">
    <name type="scientific">Deinococcus aerius</name>
    <dbReference type="NCBI Taxonomy" id="200253"/>
    <lineage>
        <taxon>Bacteria</taxon>
        <taxon>Thermotogati</taxon>
        <taxon>Deinococcota</taxon>
        <taxon>Deinococci</taxon>
        <taxon>Deinococcales</taxon>
        <taxon>Deinococcaceae</taxon>
        <taxon>Deinococcus</taxon>
    </lineage>
</organism>
<dbReference type="RefSeq" id="WP_103131161.1">
    <property type="nucleotide sequence ID" value="NZ_BFAG01000019.1"/>
</dbReference>
<reference evidence="3" key="1">
    <citation type="submission" date="2018-01" db="EMBL/GenBank/DDBJ databases">
        <title>Draft Genome Sequence of the Radioresistant Bacterium Deinococcus aerius TR0125, Isolated from the Higher Atmosphere above Japan.</title>
        <authorList>
            <person name="Satoh K."/>
            <person name="Arai H."/>
            <person name="Sanzen T."/>
            <person name="Kawaguchi Y."/>
            <person name="Hayashi H."/>
            <person name="Yokobori S."/>
            <person name="Yamagishi A."/>
            <person name="Oono Y."/>
            <person name="Narumi I."/>
        </authorList>
    </citation>
    <scope>NUCLEOTIDE SEQUENCE [LARGE SCALE GENOMIC DNA]</scope>
    <source>
        <strain evidence="3">TR0125</strain>
    </source>
</reference>
<evidence type="ECO:0000313" key="3">
    <source>
        <dbReference type="Proteomes" id="UP000236569"/>
    </source>
</evidence>